<reference evidence="2 3" key="1">
    <citation type="submission" date="2018-11" db="EMBL/GenBank/DDBJ databases">
        <title>Genome sequence of Saitozyma podzolica DSM 27192.</title>
        <authorList>
            <person name="Aliyu H."/>
            <person name="Gorte O."/>
            <person name="Ochsenreither K."/>
        </authorList>
    </citation>
    <scope>NUCLEOTIDE SEQUENCE [LARGE SCALE GENOMIC DNA]</scope>
    <source>
        <strain evidence="2 3">DSM 27192</strain>
    </source>
</reference>
<name>A0A427YI67_9TREE</name>
<evidence type="ECO:0000313" key="2">
    <source>
        <dbReference type="EMBL" id="RSH90786.1"/>
    </source>
</evidence>
<dbReference type="Proteomes" id="UP000279259">
    <property type="component" value="Unassembled WGS sequence"/>
</dbReference>
<dbReference type="AlphaFoldDB" id="A0A427YI67"/>
<keyword evidence="3" id="KW-1185">Reference proteome</keyword>
<evidence type="ECO:0000256" key="1">
    <source>
        <dbReference type="SAM" id="MobiDB-lite"/>
    </source>
</evidence>
<feature type="region of interest" description="Disordered" evidence="1">
    <location>
        <begin position="1"/>
        <end position="33"/>
    </location>
</feature>
<accession>A0A427YI67</accession>
<feature type="region of interest" description="Disordered" evidence="1">
    <location>
        <begin position="182"/>
        <end position="258"/>
    </location>
</feature>
<feature type="compositionally biased region" description="Polar residues" evidence="1">
    <location>
        <begin position="226"/>
        <end position="239"/>
    </location>
</feature>
<comment type="caution">
    <text evidence="2">The sequence shown here is derived from an EMBL/GenBank/DDBJ whole genome shotgun (WGS) entry which is preliminary data.</text>
</comment>
<dbReference type="OrthoDB" id="10384891at2759"/>
<dbReference type="EMBL" id="RSCD01000009">
    <property type="protein sequence ID" value="RSH90786.1"/>
    <property type="molecule type" value="Genomic_DNA"/>
</dbReference>
<evidence type="ECO:0000313" key="3">
    <source>
        <dbReference type="Proteomes" id="UP000279259"/>
    </source>
</evidence>
<feature type="compositionally biased region" description="Low complexity" evidence="1">
    <location>
        <begin position="18"/>
        <end position="30"/>
    </location>
</feature>
<gene>
    <name evidence="2" type="ORF">EHS25_009961</name>
</gene>
<sequence>MGSLSSHSNDPDPDHESQSQSQPQSQSQSQFEDGVTMADYLAFTTHVSEKMRKPSCSLDGFEKALGERGVSEESKNACVPQDYSYSLGTIVFYGSYVLGKSSRIPGEWHDWARRVTRSALSRGDPSRCESLARMTDMELSGETISTLSASVVANDDLRQVAAPALSALSRLEDSSRGLRGLLRSLSGSSTSSRPGTGISSITELEEGQQGQQGQGQDRGDGVRTPPRSSAEISTRSGCSPLQKLHLWGSPKSRSGGEP</sequence>
<organism evidence="2 3">
    <name type="scientific">Saitozyma podzolica</name>
    <dbReference type="NCBI Taxonomy" id="1890683"/>
    <lineage>
        <taxon>Eukaryota</taxon>
        <taxon>Fungi</taxon>
        <taxon>Dikarya</taxon>
        <taxon>Basidiomycota</taxon>
        <taxon>Agaricomycotina</taxon>
        <taxon>Tremellomycetes</taxon>
        <taxon>Tremellales</taxon>
        <taxon>Trimorphomycetaceae</taxon>
        <taxon>Saitozyma</taxon>
    </lineage>
</organism>
<proteinExistence type="predicted"/>
<feature type="compositionally biased region" description="Low complexity" evidence="1">
    <location>
        <begin position="182"/>
        <end position="200"/>
    </location>
</feature>
<protein>
    <submittedName>
        <fullName evidence="2">Uncharacterized protein</fullName>
    </submittedName>
</protein>